<accession>A0ACC3MMT1</accession>
<keyword evidence="2" id="KW-1185">Reference proteome</keyword>
<organism evidence="1 2">
    <name type="scientific">Vermiconidia calcicola</name>
    <dbReference type="NCBI Taxonomy" id="1690605"/>
    <lineage>
        <taxon>Eukaryota</taxon>
        <taxon>Fungi</taxon>
        <taxon>Dikarya</taxon>
        <taxon>Ascomycota</taxon>
        <taxon>Pezizomycotina</taxon>
        <taxon>Dothideomycetes</taxon>
        <taxon>Dothideomycetidae</taxon>
        <taxon>Mycosphaerellales</taxon>
        <taxon>Extremaceae</taxon>
        <taxon>Vermiconidia</taxon>
    </lineage>
</organism>
<comment type="caution">
    <text evidence="1">The sequence shown here is derived from an EMBL/GenBank/DDBJ whole genome shotgun (WGS) entry which is preliminary data.</text>
</comment>
<dbReference type="Proteomes" id="UP001281147">
    <property type="component" value="Unassembled WGS sequence"/>
</dbReference>
<dbReference type="EMBL" id="JAUTXU010000212">
    <property type="protein sequence ID" value="KAK3698299.1"/>
    <property type="molecule type" value="Genomic_DNA"/>
</dbReference>
<protein>
    <submittedName>
        <fullName evidence="1">Uncharacterized protein</fullName>
    </submittedName>
</protein>
<evidence type="ECO:0000313" key="1">
    <source>
        <dbReference type="EMBL" id="KAK3698299.1"/>
    </source>
</evidence>
<evidence type="ECO:0000313" key="2">
    <source>
        <dbReference type="Proteomes" id="UP001281147"/>
    </source>
</evidence>
<name>A0ACC3MMT1_9PEZI</name>
<sequence>MAPWLSVLEAYLVQALLRTPAFHRGVEKVARRVHKIRHGTPPEEMGGTNIDAPGNGSFLRHFTEEVQTQLGRQEAKEVETAVKSAAASGGESGGGAAGSGGVRSGVSARRGEEWRTVATEEEGADAAWKVAQKSGGEAPKQGFLGEYTSALREQLKGGR</sequence>
<gene>
    <name evidence="1" type="ORF">LTR37_017007</name>
</gene>
<reference evidence="1" key="1">
    <citation type="submission" date="2023-07" db="EMBL/GenBank/DDBJ databases">
        <title>Black Yeasts Isolated from many extreme environments.</title>
        <authorList>
            <person name="Coleine C."/>
            <person name="Stajich J.E."/>
            <person name="Selbmann L."/>
        </authorList>
    </citation>
    <scope>NUCLEOTIDE SEQUENCE</scope>
    <source>
        <strain evidence="1">CCFEE 5714</strain>
    </source>
</reference>
<proteinExistence type="predicted"/>